<feature type="region of interest" description="Disordered" evidence="1">
    <location>
        <begin position="1"/>
        <end position="43"/>
    </location>
</feature>
<dbReference type="Proteomes" id="UP001552299">
    <property type="component" value="Unassembled WGS sequence"/>
</dbReference>
<evidence type="ECO:0000313" key="3">
    <source>
        <dbReference type="Proteomes" id="UP001552299"/>
    </source>
</evidence>
<protein>
    <submittedName>
        <fullName evidence="2">Uncharacterized protein</fullName>
    </submittedName>
</protein>
<evidence type="ECO:0000256" key="1">
    <source>
        <dbReference type="SAM" id="MobiDB-lite"/>
    </source>
</evidence>
<dbReference type="EMBL" id="JANQDX010000012">
    <property type="protein sequence ID" value="KAL0914986.1"/>
    <property type="molecule type" value="Genomic_DNA"/>
</dbReference>
<dbReference type="AlphaFoldDB" id="A0ABD0UQM5"/>
<sequence length="146" mass="16202">MRPSRSITKEIHQRRHKACKKSDPLSISRQSRQGSINKAKFPNAHKYLDDGRVEREAGERIFGAHSSPRTLAGSPVMLAALLGRHNLAPSALTLALHLASGSVGTTPQHECVIPHLSSLYYTYFYKSSNQVRPEQGSKHDGDLWCT</sequence>
<proteinExistence type="predicted"/>
<keyword evidence="3" id="KW-1185">Reference proteome</keyword>
<comment type="caution">
    <text evidence="2">The sequence shown here is derived from an EMBL/GenBank/DDBJ whole genome shotgun (WGS) entry which is preliminary data.</text>
</comment>
<reference evidence="2 3" key="1">
    <citation type="journal article" date="2024" name="Plant Biotechnol. J.">
        <title>Dendrobium thyrsiflorum genome and its molecular insights into genes involved in important horticultural traits.</title>
        <authorList>
            <person name="Chen B."/>
            <person name="Wang J.Y."/>
            <person name="Zheng P.J."/>
            <person name="Li K.L."/>
            <person name="Liang Y.M."/>
            <person name="Chen X.F."/>
            <person name="Zhang C."/>
            <person name="Zhao X."/>
            <person name="He X."/>
            <person name="Zhang G.Q."/>
            <person name="Liu Z.J."/>
            <person name="Xu Q."/>
        </authorList>
    </citation>
    <scope>NUCLEOTIDE SEQUENCE [LARGE SCALE GENOMIC DNA]</scope>
    <source>
        <strain evidence="2">GZMU011</strain>
    </source>
</reference>
<feature type="compositionally biased region" description="Polar residues" evidence="1">
    <location>
        <begin position="25"/>
        <end position="36"/>
    </location>
</feature>
<name>A0ABD0UQM5_DENTH</name>
<accession>A0ABD0UQM5</accession>
<organism evidence="2 3">
    <name type="scientific">Dendrobium thyrsiflorum</name>
    <name type="common">Pinecone-like raceme dendrobium</name>
    <name type="synonym">Orchid</name>
    <dbReference type="NCBI Taxonomy" id="117978"/>
    <lineage>
        <taxon>Eukaryota</taxon>
        <taxon>Viridiplantae</taxon>
        <taxon>Streptophyta</taxon>
        <taxon>Embryophyta</taxon>
        <taxon>Tracheophyta</taxon>
        <taxon>Spermatophyta</taxon>
        <taxon>Magnoliopsida</taxon>
        <taxon>Liliopsida</taxon>
        <taxon>Asparagales</taxon>
        <taxon>Orchidaceae</taxon>
        <taxon>Epidendroideae</taxon>
        <taxon>Malaxideae</taxon>
        <taxon>Dendrobiinae</taxon>
        <taxon>Dendrobium</taxon>
    </lineage>
</organism>
<gene>
    <name evidence="2" type="ORF">M5K25_015381</name>
</gene>
<evidence type="ECO:0000313" key="2">
    <source>
        <dbReference type="EMBL" id="KAL0914986.1"/>
    </source>
</evidence>